<feature type="region of interest" description="Disordered" evidence="1">
    <location>
        <begin position="304"/>
        <end position="359"/>
    </location>
</feature>
<evidence type="ECO:0000313" key="5">
    <source>
        <dbReference type="Proteomes" id="UP000694846"/>
    </source>
</evidence>
<organism evidence="4">
    <name type="scientific">Sipha flava</name>
    <name type="common">yellow sugarcane aphid</name>
    <dbReference type="NCBI Taxonomy" id="143950"/>
    <lineage>
        <taxon>Eukaryota</taxon>
        <taxon>Metazoa</taxon>
        <taxon>Ecdysozoa</taxon>
        <taxon>Arthropoda</taxon>
        <taxon>Hexapoda</taxon>
        <taxon>Insecta</taxon>
        <taxon>Pterygota</taxon>
        <taxon>Neoptera</taxon>
        <taxon>Paraneoptera</taxon>
        <taxon>Hemiptera</taxon>
        <taxon>Sternorrhyncha</taxon>
        <taxon>Aphidomorpha</taxon>
        <taxon>Aphidoidea</taxon>
        <taxon>Aphididae</taxon>
        <taxon>Sipha</taxon>
    </lineage>
</organism>
<reference evidence="4" key="1">
    <citation type="submission" date="2018-04" db="EMBL/GenBank/DDBJ databases">
        <title>Transcriptome assembly of Sipha flava.</title>
        <authorList>
            <person name="Scully E.D."/>
            <person name="Geib S.M."/>
            <person name="Palmer N.A."/>
            <person name="Koch K."/>
            <person name="Bradshaw J."/>
            <person name="Heng-Moss T."/>
            <person name="Sarath G."/>
        </authorList>
    </citation>
    <scope>NUCLEOTIDE SEQUENCE</scope>
</reference>
<evidence type="ECO:0000256" key="2">
    <source>
        <dbReference type="SAM" id="Phobius"/>
    </source>
</evidence>
<gene>
    <name evidence="6" type="primary">LOC112685928</name>
    <name evidence="4" type="ORF">g.170552</name>
</gene>
<dbReference type="OrthoDB" id="6288751at2759"/>
<dbReference type="AlphaFoldDB" id="A0A2S2Q1B7"/>
<dbReference type="PANTHER" id="PTHR15256:SF6">
    <property type="entry name" value="INTEGRAL MEMBRANE PROTEIN DGCR2_IDD"/>
    <property type="match status" value="1"/>
</dbReference>
<evidence type="ECO:0000256" key="1">
    <source>
        <dbReference type="SAM" id="MobiDB-lite"/>
    </source>
</evidence>
<keyword evidence="5" id="KW-1185">Reference proteome</keyword>
<keyword evidence="2" id="KW-0812">Transmembrane</keyword>
<accession>A0A2S2Q1B7</accession>
<keyword evidence="2" id="KW-1133">Transmembrane helix</keyword>
<feature type="transmembrane region" description="Helical" evidence="2">
    <location>
        <begin position="96"/>
        <end position="114"/>
    </location>
</feature>
<keyword evidence="3" id="KW-0732">Signal</keyword>
<feature type="chain" id="PRO_5044578990" evidence="3">
    <location>
        <begin position="22"/>
        <end position="359"/>
    </location>
</feature>
<protein>
    <submittedName>
        <fullName evidence="6">Uncharacterized protein LOC112685928</fullName>
    </submittedName>
</protein>
<dbReference type="RefSeq" id="XP_025413768.1">
    <property type="nucleotide sequence ID" value="XM_025557983.1"/>
</dbReference>
<name>A0A2S2Q1B7_9HEMI</name>
<dbReference type="GeneID" id="112685928"/>
<evidence type="ECO:0000313" key="6">
    <source>
        <dbReference type="RefSeq" id="XP_025413768.1"/>
    </source>
</evidence>
<dbReference type="PANTHER" id="PTHR15256">
    <property type="entry name" value="INTEGRAL MEMBRANE PROTEIN DGCR2/IDD"/>
    <property type="match status" value="1"/>
</dbReference>
<reference evidence="6" key="2">
    <citation type="submission" date="2025-04" db="UniProtKB">
        <authorList>
            <consortium name="RefSeq"/>
        </authorList>
    </citation>
    <scope>IDENTIFICATION</scope>
    <source>
        <tissue evidence="6">Whole body</tissue>
    </source>
</reference>
<proteinExistence type="predicted"/>
<dbReference type="Proteomes" id="UP000694846">
    <property type="component" value="Unplaced"/>
</dbReference>
<feature type="compositionally biased region" description="Basic and acidic residues" evidence="1">
    <location>
        <begin position="333"/>
        <end position="352"/>
    </location>
</feature>
<keyword evidence="2" id="KW-0472">Membrane</keyword>
<feature type="compositionally biased region" description="Basic and acidic residues" evidence="1">
    <location>
        <begin position="304"/>
        <end position="313"/>
    </location>
</feature>
<dbReference type="InterPro" id="IPR042378">
    <property type="entry name" value="IDD"/>
</dbReference>
<evidence type="ECO:0000313" key="4">
    <source>
        <dbReference type="EMBL" id="MBY71479.1"/>
    </source>
</evidence>
<evidence type="ECO:0000256" key="3">
    <source>
        <dbReference type="SAM" id="SignalP"/>
    </source>
</evidence>
<sequence>MINYLILFIAILGHRPVDVYADCLDNNGRIVGEGKQYIPGPDTCTLCVCDNSIAKWCQAVLCSPPQDCKSFTVGSICCEFNCLDESLKGDNINARSIASTVTAFLFFILIVFLINRLHKRNIMATGEVFSDSNSPQMGESVRGIGFISGYMNFQRPISTNLYYGDHATLHIPLWKTYYPRGDAPPPYDEVIALPHQIPQQFNGLVDEVPTYHRTIPVTLNEIEQSVQSNTCDPETETSAMQCLVQNEHINKEEHICNDKISTVSNDDFREECENCKNDQELAEGYNDAFPEPETMTLERRPQLTHEHTVDGIEPRSSMTLPGDGRLRRSHVGNMKDNHRDGWFKDTSLKEDSTSDDDQI</sequence>
<dbReference type="GO" id="GO:0016020">
    <property type="term" value="C:membrane"/>
    <property type="evidence" value="ECO:0007669"/>
    <property type="project" value="TreeGrafter"/>
</dbReference>
<dbReference type="EMBL" id="GGMS01002276">
    <property type="protein sequence ID" value="MBY71479.1"/>
    <property type="molecule type" value="Transcribed_RNA"/>
</dbReference>
<feature type="signal peptide" evidence="3">
    <location>
        <begin position="1"/>
        <end position="21"/>
    </location>
</feature>